<evidence type="ECO:0000256" key="14">
    <source>
        <dbReference type="SAM" id="MobiDB-lite"/>
    </source>
</evidence>
<dbReference type="GeneID" id="20825508"/>
<feature type="transmembrane region" description="Helical" evidence="13">
    <location>
        <begin position="354"/>
        <end position="372"/>
    </location>
</feature>
<evidence type="ECO:0000256" key="6">
    <source>
        <dbReference type="ARBA" id="ARBA00022676"/>
    </source>
</evidence>
<evidence type="ECO:0000256" key="8">
    <source>
        <dbReference type="ARBA" id="ARBA00022692"/>
    </source>
</evidence>
<dbReference type="PANTHER" id="PTHR12886:SF0">
    <property type="entry name" value="GPI MANNOSYLTRANSFERASE 1"/>
    <property type="match status" value="1"/>
</dbReference>
<feature type="transmembrane region" description="Helical" evidence="13">
    <location>
        <begin position="27"/>
        <end position="46"/>
    </location>
</feature>
<evidence type="ECO:0000256" key="2">
    <source>
        <dbReference type="ARBA" id="ARBA00004687"/>
    </source>
</evidence>
<evidence type="ECO:0000256" key="3">
    <source>
        <dbReference type="ARBA" id="ARBA00011071"/>
    </source>
</evidence>
<comment type="similarity">
    <text evidence="3 13">Belongs to the PIGM family.</text>
</comment>
<keyword evidence="7 13" id="KW-0808">Transferase</keyword>
<accession>F8MTW0</accession>
<keyword evidence="9 13" id="KW-0256">Endoplasmic reticulum</keyword>
<evidence type="ECO:0000256" key="1">
    <source>
        <dbReference type="ARBA" id="ARBA00004477"/>
    </source>
</evidence>
<dbReference type="OrthoDB" id="1741594at2759"/>
<proteinExistence type="inferred from homology"/>
<dbReference type="EC" id="2.4.1.-" evidence="13"/>
<feature type="transmembrane region" description="Helical" evidence="13">
    <location>
        <begin position="422"/>
        <end position="441"/>
    </location>
</feature>
<dbReference type="VEuPathDB" id="FungiDB:NEUTE1DRAFT_131199"/>
<dbReference type="UniPathway" id="UPA00196"/>
<dbReference type="AlphaFoldDB" id="F8MTW0"/>
<comment type="pathway">
    <text evidence="2 13">Glycolipid biosynthesis; glycosylphosphatidylinositol-anchor biosynthesis.</text>
</comment>
<dbReference type="Proteomes" id="UP000008065">
    <property type="component" value="Unassembled WGS sequence"/>
</dbReference>
<feature type="transmembrane region" description="Helical" evidence="13">
    <location>
        <begin position="198"/>
        <end position="216"/>
    </location>
</feature>
<organism evidence="15 16">
    <name type="scientific">Neurospora tetrasperma (strain FGSC 2508 / ATCC MYA-4615 / P0657)</name>
    <dbReference type="NCBI Taxonomy" id="510951"/>
    <lineage>
        <taxon>Eukaryota</taxon>
        <taxon>Fungi</taxon>
        <taxon>Dikarya</taxon>
        <taxon>Ascomycota</taxon>
        <taxon>Pezizomycotina</taxon>
        <taxon>Sordariomycetes</taxon>
        <taxon>Sordariomycetidae</taxon>
        <taxon>Sordariales</taxon>
        <taxon>Sordariaceae</taxon>
        <taxon>Neurospora</taxon>
    </lineage>
</organism>
<dbReference type="InterPro" id="IPR007704">
    <property type="entry name" value="PIG-M"/>
</dbReference>
<keyword evidence="16" id="KW-1185">Reference proteome</keyword>
<feature type="transmembrane region" description="Helical" evidence="13">
    <location>
        <begin position="453"/>
        <end position="474"/>
    </location>
</feature>
<protein>
    <recommendedName>
        <fullName evidence="4 13">GPI mannosyltransferase 1</fullName>
        <ecNumber evidence="13">2.4.1.-</ecNumber>
    </recommendedName>
    <alternativeName>
        <fullName evidence="13">GPI mannosyltransferase I</fullName>
    </alternativeName>
</protein>
<evidence type="ECO:0000313" key="15">
    <source>
        <dbReference type="EMBL" id="EGO55442.1"/>
    </source>
</evidence>
<evidence type="ECO:0000256" key="10">
    <source>
        <dbReference type="ARBA" id="ARBA00022989"/>
    </source>
</evidence>
<dbReference type="GO" id="GO:0005789">
    <property type="term" value="C:endoplasmic reticulum membrane"/>
    <property type="evidence" value="ECO:0007669"/>
    <property type="project" value="UniProtKB-SubCell"/>
</dbReference>
<gene>
    <name evidence="15" type="ORF">NEUTE1DRAFT_131199</name>
</gene>
<keyword evidence="6 13" id="KW-0328">Glycosyltransferase</keyword>
<dbReference type="PANTHER" id="PTHR12886">
    <property type="entry name" value="PIG-M MANNOSYLTRANSFERASE"/>
    <property type="match status" value="1"/>
</dbReference>
<dbReference type="GO" id="GO:0051751">
    <property type="term" value="F:alpha-1,4-mannosyltransferase activity"/>
    <property type="evidence" value="ECO:0007669"/>
    <property type="project" value="InterPro"/>
</dbReference>
<evidence type="ECO:0000313" key="16">
    <source>
        <dbReference type="Proteomes" id="UP000008065"/>
    </source>
</evidence>
<keyword evidence="8 13" id="KW-0812">Transmembrane</keyword>
<dbReference type="KEGG" id="nte:NEUTE1DRAFT131199"/>
<keyword evidence="5 13" id="KW-0337">GPI-anchor biosynthesis</keyword>
<keyword evidence="11 13" id="KW-0472">Membrane</keyword>
<feature type="transmembrane region" description="Helical" evidence="13">
    <location>
        <begin position="281"/>
        <end position="302"/>
    </location>
</feature>
<dbReference type="EMBL" id="GL891306">
    <property type="protein sequence ID" value="EGO55442.1"/>
    <property type="molecule type" value="Genomic_DNA"/>
</dbReference>
<keyword evidence="10 13" id="KW-1133">Transmembrane helix</keyword>
<dbReference type="GO" id="GO:1990529">
    <property type="term" value="C:glycosylphosphatidylinositol-mannosyltransferase I complex"/>
    <property type="evidence" value="ECO:0007669"/>
    <property type="project" value="TreeGrafter"/>
</dbReference>
<comment type="function">
    <text evidence="12 13">Mannosyltransferase involved in glycosylphosphatidylinositol-anchor biosynthesis. Transfers the first alpha-1,4-mannose to GlcN-acyl-PI during GPI precursor assembly. Required for cell wall integrity.</text>
</comment>
<feature type="transmembrane region" description="Helical" evidence="13">
    <location>
        <begin position="223"/>
        <end position="248"/>
    </location>
</feature>
<dbReference type="GO" id="GO:0004376">
    <property type="term" value="F:GPI mannosyltransferase activity"/>
    <property type="evidence" value="ECO:0007669"/>
    <property type="project" value="InterPro"/>
</dbReference>
<sequence>MATTSPAAPKPKPKSSSLLSTLFSRPLPLYVSAFLLRLVLLLYGLWQDANSPLKYTDIDYLVFTDAARFVSRGESPYARETYRYTPILAWLLLPTTWTAGAQWGPLAAKVINVAWFSFGKVLFAAADLVAGWLIEQVLVMGKDFPSSPAQGKENDTERKEGGRKDPSETTTGMDPSRARAFAAIWLLNPMVATISTRGSSEGLLGVLVMALLWAVLSRRITLAGLLLGFSVHFKIYPFIYAPAIVWWMDQERLSGFRAGGGQKTSSSFRKKLTRFLTLPRLLLAFTSLATFLSLNFLMYRLYGHPFLQETYLHHVTRIDHRHNFSPYNTQLYLSSASVSPSHSAAEPKFKIESLAFLPQLVLSTILIPLTLAKKDLPTSLLAQTFAFVTFNKVCTSQYFLWYLVLLPLYLPRSSFWTSKRRGLVALGLWVLGQGLWLQQAYELEFLGRSTFLPGLWMASLGFFVVNCWILGVIVGDGGR</sequence>
<dbReference type="HOGENOM" id="CLU_024220_1_0_1"/>
<feature type="region of interest" description="Disordered" evidence="14">
    <location>
        <begin position="145"/>
        <end position="174"/>
    </location>
</feature>
<dbReference type="Pfam" id="PF05007">
    <property type="entry name" value="Mannosyl_trans"/>
    <property type="match status" value="1"/>
</dbReference>
<feature type="compositionally biased region" description="Basic and acidic residues" evidence="14">
    <location>
        <begin position="152"/>
        <end position="167"/>
    </location>
</feature>
<evidence type="ECO:0000256" key="13">
    <source>
        <dbReference type="RuleBase" id="RU365064"/>
    </source>
</evidence>
<evidence type="ECO:0000256" key="11">
    <source>
        <dbReference type="ARBA" id="ARBA00023136"/>
    </source>
</evidence>
<evidence type="ECO:0000256" key="7">
    <source>
        <dbReference type="ARBA" id="ARBA00022679"/>
    </source>
</evidence>
<evidence type="ECO:0000256" key="5">
    <source>
        <dbReference type="ARBA" id="ARBA00022502"/>
    </source>
</evidence>
<evidence type="ECO:0000256" key="4">
    <source>
        <dbReference type="ARBA" id="ARBA00013797"/>
    </source>
</evidence>
<comment type="subcellular location">
    <subcellularLocation>
        <location evidence="1 13">Endoplasmic reticulum membrane</location>
        <topology evidence="1 13">Multi-pass membrane protein</topology>
    </subcellularLocation>
</comment>
<name>F8MTW0_NEUT8</name>
<feature type="transmembrane region" description="Helical" evidence="13">
    <location>
        <begin position="384"/>
        <end position="410"/>
    </location>
</feature>
<evidence type="ECO:0000256" key="9">
    <source>
        <dbReference type="ARBA" id="ARBA00022824"/>
    </source>
</evidence>
<dbReference type="GO" id="GO:0006506">
    <property type="term" value="P:GPI anchor biosynthetic process"/>
    <property type="evidence" value="ECO:0007669"/>
    <property type="project" value="UniProtKB-UniPathway"/>
</dbReference>
<feature type="transmembrane region" description="Helical" evidence="13">
    <location>
        <begin position="113"/>
        <end position="134"/>
    </location>
</feature>
<reference evidence="16" key="1">
    <citation type="journal article" date="2011" name="Genetics">
        <title>Massive changes in genome architecture accompany the transition to self-fertility in the filamentous fungus Neurospora tetrasperma.</title>
        <authorList>
            <person name="Ellison C.E."/>
            <person name="Stajich J.E."/>
            <person name="Jacobson D.J."/>
            <person name="Natvig D.O."/>
            <person name="Lapidus A."/>
            <person name="Foster B."/>
            <person name="Aerts A."/>
            <person name="Riley R."/>
            <person name="Lindquist E.A."/>
            <person name="Grigoriev I.V."/>
            <person name="Taylor J.W."/>
        </authorList>
    </citation>
    <scope>NUCLEOTIDE SEQUENCE [LARGE SCALE GENOMIC DNA]</scope>
    <source>
        <strain evidence="16">FGSC 2508 / P0657</strain>
    </source>
</reference>
<evidence type="ECO:0000256" key="12">
    <source>
        <dbReference type="ARBA" id="ARBA00025399"/>
    </source>
</evidence>
<dbReference type="RefSeq" id="XP_009853275.1">
    <property type="nucleotide sequence ID" value="XM_009854973.1"/>
</dbReference>